<feature type="transmembrane region" description="Helical" evidence="2">
    <location>
        <begin position="228"/>
        <end position="250"/>
    </location>
</feature>
<evidence type="ECO:0000256" key="1">
    <source>
        <dbReference type="SAM" id="MobiDB-lite"/>
    </source>
</evidence>
<evidence type="ECO:0000313" key="4">
    <source>
        <dbReference type="Proteomes" id="UP000321328"/>
    </source>
</evidence>
<accession>A0A511CV11</accession>
<reference evidence="3 4" key="1">
    <citation type="submission" date="2019-07" db="EMBL/GenBank/DDBJ databases">
        <title>Whole genome shotgun sequence of Pseudonocardia asaccharolytica NBRC 16224.</title>
        <authorList>
            <person name="Hosoyama A."/>
            <person name="Uohara A."/>
            <person name="Ohji S."/>
            <person name="Ichikawa N."/>
        </authorList>
    </citation>
    <scope>NUCLEOTIDE SEQUENCE [LARGE SCALE GENOMIC DNA]</scope>
    <source>
        <strain evidence="3 4">NBRC 16224</strain>
    </source>
</reference>
<keyword evidence="2" id="KW-0472">Membrane</keyword>
<dbReference type="RefSeq" id="WP_051232306.1">
    <property type="nucleotide sequence ID" value="NZ_AUII01000003.1"/>
</dbReference>
<feature type="transmembrane region" description="Helical" evidence="2">
    <location>
        <begin position="205"/>
        <end position="222"/>
    </location>
</feature>
<dbReference type="EMBL" id="BJVI01000001">
    <property type="protein sequence ID" value="GEL16391.1"/>
    <property type="molecule type" value="Genomic_DNA"/>
</dbReference>
<comment type="caution">
    <text evidence="3">The sequence shown here is derived from an EMBL/GenBank/DDBJ whole genome shotgun (WGS) entry which is preliminary data.</text>
</comment>
<feature type="compositionally biased region" description="Low complexity" evidence="1">
    <location>
        <begin position="41"/>
        <end position="64"/>
    </location>
</feature>
<organism evidence="3 4">
    <name type="scientific">Pseudonocardia asaccharolytica DSM 44247 = NBRC 16224</name>
    <dbReference type="NCBI Taxonomy" id="1123024"/>
    <lineage>
        <taxon>Bacteria</taxon>
        <taxon>Bacillati</taxon>
        <taxon>Actinomycetota</taxon>
        <taxon>Actinomycetes</taxon>
        <taxon>Pseudonocardiales</taxon>
        <taxon>Pseudonocardiaceae</taxon>
        <taxon>Pseudonocardia</taxon>
    </lineage>
</organism>
<protein>
    <submittedName>
        <fullName evidence="3">Uncharacterized protein</fullName>
    </submittedName>
</protein>
<keyword evidence="2" id="KW-1133">Transmembrane helix</keyword>
<keyword evidence="4" id="KW-1185">Reference proteome</keyword>
<dbReference type="Proteomes" id="UP000321328">
    <property type="component" value="Unassembled WGS sequence"/>
</dbReference>
<gene>
    <name evidence="3" type="ORF">PA7_02280</name>
</gene>
<name>A0A511CV11_9PSEU</name>
<feature type="transmembrane region" description="Helical" evidence="2">
    <location>
        <begin position="177"/>
        <end position="198"/>
    </location>
</feature>
<dbReference type="STRING" id="1123024.GCA_000423625_00961"/>
<feature type="region of interest" description="Disordered" evidence="1">
    <location>
        <begin position="1"/>
        <end position="88"/>
    </location>
</feature>
<evidence type="ECO:0000256" key="2">
    <source>
        <dbReference type="SAM" id="Phobius"/>
    </source>
</evidence>
<keyword evidence="2" id="KW-0812">Transmembrane</keyword>
<dbReference type="AlphaFoldDB" id="A0A511CV11"/>
<feature type="compositionally biased region" description="Basic and acidic residues" evidence="1">
    <location>
        <begin position="14"/>
        <end position="31"/>
    </location>
</feature>
<proteinExistence type="predicted"/>
<feature type="compositionally biased region" description="Low complexity" evidence="1">
    <location>
        <begin position="71"/>
        <end position="88"/>
    </location>
</feature>
<feature type="transmembrane region" description="Helical" evidence="2">
    <location>
        <begin position="120"/>
        <end position="146"/>
    </location>
</feature>
<evidence type="ECO:0000313" key="3">
    <source>
        <dbReference type="EMBL" id="GEL16391.1"/>
    </source>
</evidence>
<sequence length="262" mass="28084">MSTPPDPQGQPGQHPDRPADPGREQQRREQETGQPGGVQHPGTGQYPEYGQQPYGQYPYGQQPYGQPPYDPSQYGQQPYAGQYGQYGQPPYGGQYPYNPYAATPAGLDEQVQPVSRPPTVVLALVLLALSALPFIVSGVLFLTIPINLDALPPELNLDAAMAEAGVTPEQLIGVFRALAGAMLAVALLYVLFAVFAFLGRNWSRIVVTIMTAGFAILLLLGMSSGVDAASQGILVAILVLCVGGTVLLYLRPSNQFFTAPRR</sequence>